<evidence type="ECO:0008006" key="4">
    <source>
        <dbReference type="Google" id="ProtNLM"/>
    </source>
</evidence>
<sequence length="269" mass="29886">MKQITQQKWLRYGLFIALVLNGIELELLGLTANNLSFKEAFALILTISLLGIYLIPFAAAIFYLSKKFHMNLNVIIVSCLSGLYISGFLASCGNHLVGQFWSYIIPSKDALKLWGDALTAPIVEEPIKASSAILVITLFPRLTLKEKLVVALLSGMGFQLAEDIRYLIQAKSIDSLVPTAIERISTAVTSHWVHTAIFTIGAYLLLKGSNLFSKQQQIFWLLSPLVLHFIWNSPLTSIPGMTVLLGTLILLIFGDLFQKINTLDDDLLF</sequence>
<dbReference type="PANTHER" id="PTHR36844">
    <property type="entry name" value="PROTEASE PRSW"/>
    <property type="match status" value="1"/>
</dbReference>
<organism evidence="2 3">
    <name type="scientific">Streptococcus pyogenes serotype M3 (strain ATCC BAA-595 / MGAS315)</name>
    <dbReference type="NCBI Taxonomy" id="198466"/>
    <lineage>
        <taxon>Bacteria</taxon>
        <taxon>Bacillati</taxon>
        <taxon>Bacillota</taxon>
        <taxon>Bacilli</taxon>
        <taxon>Lactobacillales</taxon>
        <taxon>Streptococcaceae</taxon>
        <taxon>Streptococcus</taxon>
    </lineage>
</organism>
<gene>
    <name evidence="2" type="ordered locus">SpyM3_1040</name>
</gene>
<name>A0A0H2UV69_STRP3</name>
<keyword evidence="1" id="KW-0812">Transmembrane</keyword>
<dbReference type="KEGG" id="spg:SpyM3_1040"/>
<dbReference type="Proteomes" id="UP000000564">
    <property type="component" value="Chromosome"/>
</dbReference>
<dbReference type="EMBL" id="AE014074">
    <property type="protein sequence ID" value="AAM79647.1"/>
    <property type="molecule type" value="Genomic_DNA"/>
</dbReference>
<feature type="transmembrane region" description="Helical" evidence="1">
    <location>
        <begin position="218"/>
        <end position="234"/>
    </location>
</feature>
<dbReference type="Pfam" id="PF13367">
    <property type="entry name" value="PrsW-protease"/>
    <property type="match status" value="1"/>
</dbReference>
<proteinExistence type="predicted"/>
<protein>
    <recommendedName>
        <fullName evidence="4">PrsW family intramembrane metalloprotease</fullName>
    </recommendedName>
</protein>
<dbReference type="GO" id="GO:0008233">
    <property type="term" value="F:peptidase activity"/>
    <property type="evidence" value="ECO:0007669"/>
    <property type="project" value="InterPro"/>
</dbReference>
<feature type="transmembrane region" description="Helical" evidence="1">
    <location>
        <begin position="71"/>
        <end position="90"/>
    </location>
</feature>
<feature type="transmembrane region" description="Helical" evidence="1">
    <location>
        <begin position="184"/>
        <end position="206"/>
    </location>
</feature>
<feature type="transmembrane region" description="Helical" evidence="1">
    <location>
        <begin position="42"/>
        <end position="64"/>
    </location>
</feature>
<accession>A0A0H2UV69</accession>
<keyword evidence="1" id="KW-0472">Membrane</keyword>
<dbReference type="InterPro" id="IPR026898">
    <property type="entry name" value="PrsW"/>
</dbReference>
<feature type="transmembrane region" description="Helical" evidence="1">
    <location>
        <begin position="12"/>
        <end position="30"/>
    </location>
</feature>
<evidence type="ECO:0000256" key="1">
    <source>
        <dbReference type="SAM" id="Phobius"/>
    </source>
</evidence>
<dbReference type="HOGENOM" id="CLU_084480_0_0_9"/>
<evidence type="ECO:0000313" key="2">
    <source>
        <dbReference type="EMBL" id="AAM79647.1"/>
    </source>
</evidence>
<dbReference type="RefSeq" id="WP_011054637.1">
    <property type="nucleotide sequence ID" value="NC_004070.1"/>
</dbReference>
<evidence type="ECO:0000313" key="3">
    <source>
        <dbReference type="Proteomes" id="UP000000564"/>
    </source>
</evidence>
<dbReference type="PANTHER" id="PTHR36844:SF1">
    <property type="entry name" value="PROTEASE PRSW"/>
    <property type="match status" value="1"/>
</dbReference>
<reference evidence="2 3" key="1">
    <citation type="journal article" date="2002" name="Proc. Natl. Acad. Sci. U.S.A.">
        <title>Genome sequence of a serotype M3 strain of group A Streptococcus: phage-encoded toxins, the high-virulence phenotype, and clone emergence.</title>
        <authorList>
            <person name="Beres S.B."/>
            <person name="Sylva G.L."/>
            <person name="Barbian K.D."/>
            <person name="Lei B."/>
            <person name="Hoff J.S."/>
            <person name="Mammarella N.D."/>
            <person name="Liu M.Y."/>
            <person name="Smoot J.C."/>
            <person name="Porcella S.F."/>
            <person name="Parkins L.D."/>
            <person name="Campbell D.S."/>
            <person name="Smith T.M."/>
            <person name="McCormick J.K."/>
            <person name="Leung D.Y."/>
            <person name="Schlievert P.M."/>
            <person name="Musser J.M."/>
        </authorList>
    </citation>
    <scope>NUCLEOTIDE SEQUENCE [LARGE SCALE GENOMIC DNA]</scope>
    <source>
        <strain evidence="3">ATCC BAA-595 / MGAS315</strain>
    </source>
</reference>
<keyword evidence="1" id="KW-1133">Transmembrane helix</keyword>
<dbReference type="AlphaFoldDB" id="A0A0H2UV69"/>